<evidence type="ECO:0000313" key="2">
    <source>
        <dbReference type="Proteomes" id="UP000295662"/>
    </source>
</evidence>
<keyword evidence="2" id="KW-1185">Reference proteome</keyword>
<name>A0A4R7ST72_9BACT</name>
<proteinExistence type="predicted"/>
<sequence>MLFKIWQNAWSRKDGKTFGFNLRESFNFQLRDFKADTVWKMTEIIM</sequence>
<organism evidence="1 2">
    <name type="scientific">Prosthecobacter fusiformis</name>
    <dbReference type="NCBI Taxonomy" id="48464"/>
    <lineage>
        <taxon>Bacteria</taxon>
        <taxon>Pseudomonadati</taxon>
        <taxon>Verrucomicrobiota</taxon>
        <taxon>Verrucomicrobiia</taxon>
        <taxon>Verrucomicrobiales</taxon>
        <taxon>Verrucomicrobiaceae</taxon>
        <taxon>Prosthecobacter</taxon>
    </lineage>
</organism>
<dbReference type="AlphaFoldDB" id="A0A4R7ST72"/>
<accession>A0A4R7ST72</accession>
<evidence type="ECO:0000313" key="1">
    <source>
        <dbReference type="EMBL" id="TDU81467.1"/>
    </source>
</evidence>
<dbReference type="EMBL" id="SOCA01000001">
    <property type="protein sequence ID" value="TDU81467.1"/>
    <property type="molecule type" value="Genomic_DNA"/>
</dbReference>
<dbReference type="Proteomes" id="UP000295662">
    <property type="component" value="Unassembled WGS sequence"/>
</dbReference>
<comment type="caution">
    <text evidence="1">The sequence shown here is derived from an EMBL/GenBank/DDBJ whole genome shotgun (WGS) entry which is preliminary data.</text>
</comment>
<protein>
    <submittedName>
        <fullName evidence="1">Uncharacterized protein</fullName>
    </submittedName>
</protein>
<reference evidence="1 2" key="1">
    <citation type="submission" date="2019-03" db="EMBL/GenBank/DDBJ databases">
        <title>Genomic Encyclopedia of Archaeal and Bacterial Type Strains, Phase II (KMG-II): from individual species to whole genera.</title>
        <authorList>
            <person name="Goeker M."/>
        </authorList>
    </citation>
    <scope>NUCLEOTIDE SEQUENCE [LARGE SCALE GENOMIC DNA]</scope>
    <source>
        <strain evidence="1 2">ATCC 25309</strain>
    </source>
</reference>
<gene>
    <name evidence="1" type="ORF">EI77_00776</name>
</gene>